<feature type="signal peptide" evidence="10">
    <location>
        <begin position="1"/>
        <end position="32"/>
    </location>
</feature>
<evidence type="ECO:0000259" key="12">
    <source>
        <dbReference type="PROSITE" id="PS50939"/>
    </source>
</evidence>
<dbReference type="InterPro" id="IPR005018">
    <property type="entry name" value="DOMON_domain"/>
</dbReference>
<feature type="transmembrane region" description="Helical" evidence="9">
    <location>
        <begin position="77"/>
        <end position="96"/>
    </location>
</feature>
<comment type="caution">
    <text evidence="13">The sequence shown here is derived from an EMBL/GenBank/DDBJ whole genome shotgun (WGS) entry which is preliminary data.</text>
</comment>
<dbReference type="CDD" id="cd09631">
    <property type="entry name" value="DOMON_DOH"/>
    <property type="match status" value="1"/>
</dbReference>
<keyword evidence="6 9" id="KW-1133">Transmembrane helix</keyword>
<keyword evidence="3 9" id="KW-0812">Transmembrane</keyword>
<evidence type="ECO:0000313" key="13">
    <source>
        <dbReference type="EMBL" id="GFY90212.1"/>
    </source>
</evidence>
<evidence type="ECO:0000256" key="10">
    <source>
        <dbReference type="SAM" id="SignalP"/>
    </source>
</evidence>
<dbReference type="PROSITE" id="PS50836">
    <property type="entry name" value="DOMON"/>
    <property type="match status" value="1"/>
</dbReference>
<evidence type="ECO:0000256" key="3">
    <source>
        <dbReference type="ARBA" id="ARBA00022692"/>
    </source>
</evidence>
<feature type="compositionally biased region" description="Low complexity" evidence="8">
    <location>
        <begin position="211"/>
        <end position="228"/>
    </location>
</feature>
<dbReference type="GO" id="GO:0016020">
    <property type="term" value="C:membrane"/>
    <property type="evidence" value="ECO:0007669"/>
    <property type="project" value="UniProtKB-SubCell"/>
</dbReference>
<dbReference type="CDD" id="cd08760">
    <property type="entry name" value="Cyt_b561_FRRS1_like"/>
    <property type="match status" value="1"/>
</dbReference>
<evidence type="ECO:0000256" key="5">
    <source>
        <dbReference type="ARBA" id="ARBA00022982"/>
    </source>
</evidence>
<keyword evidence="4 10" id="KW-0732">Signal</keyword>
<keyword evidence="2" id="KW-0813">Transport</keyword>
<evidence type="ECO:0000256" key="6">
    <source>
        <dbReference type="ARBA" id="ARBA00022989"/>
    </source>
</evidence>
<evidence type="ECO:0008006" key="15">
    <source>
        <dbReference type="Google" id="ProtNLM"/>
    </source>
</evidence>
<feature type="transmembrane region" description="Helical" evidence="9">
    <location>
        <begin position="264"/>
        <end position="291"/>
    </location>
</feature>
<dbReference type="AlphaFoldDB" id="A0A7J0EV04"/>
<evidence type="ECO:0000313" key="14">
    <source>
        <dbReference type="Proteomes" id="UP000585474"/>
    </source>
</evidence>
<feature type="chain" id="PRO_5029608803" description="Cytochrome b561 and DOMON domain-containing protein" evidence="10">
    <location>
        <begin position="33"/>
        <end position="373"/>
    </location>
</feature>
<keyword evidence="5" id="KW-0249">Electron transport</keyword>
<dbReference type="SMART" id="SM00664">
    <property type="entry name" value="DoH"/>
    <property type="match status" value="1"/>
</dbReference>
<proteinExistence type="predicted"/>
<dbReference type="InterPro" id="IPR006593">
    <property type="entry name" value="Cyt_b561/ferric_Rdtase_TM"/>
</dbReference>
<dbReference type="Proteomes" id="UP000585474">
    <property type="component" value="Unassembled WGS sequence"/>
</dbReference>
<dbReference type="PROSITE" id="PS50939">
    <property type="entry name" value="CYTOCHROME_B561"/>
    <property type="match status" value="1"/>
</dbReference>
<reference evidence="13 14" key="1">
    <citation type="submission" date="2019-07" db="EMBL/GenBank/DDBJ databases">
        <title>De Novo Assembly of kiwifruit Actinidia rufa.</title>
        <authorList>
            <person name="Sugita-Konishi S."/>
            <person name="Sato K."/>
            <person name="Mori E."/>
            <person name="Abe Y."/>
            <person name="Kisaki G."/>
            <person name="Hamano K."/>
            <person name="Suezawa K."/>
            <person name="Otani M."/>
            <person name="Fukuda T."/>
            <person name="Manabe T."/>
            <person name="Gomi K."/>
            <person name="Tabuchi M."/>
            <person name="Akimitsu K."/>
            <person name="Kataoka I."/>
        </authorList>
    </citation>
    <scope>NUCLEOTIDE SEQUENCE [LARGE SCALE GENOMIC DNA]</scope>
    <source>
        <strain evidence="14">cv. Fuchu</strain>
    </source>
</reference>
<name>A0A7J0EV04_9ERIC</name>
<dbReference type="Gene3D" id="1.20.120.1770">
    <property type="match status" value="1"/>
</dbReference>
<dbReference type="EMBL" id="BJWL01000007">
    <property type="protein sequence ID" value="GFY90212.1"/>
    <property type="molecule type" value="Genomic_DNA"/>
</dbReference>
<dbReference type="SMART" id="SM00665">
    <property type="entry name" value="B561"/>
    <property type="match status" value="1"/>
</dbReference>
<dbReference type="OrthoDB" id="19261at2759"/>
<dbReference type="PANTHER" id="PTHR23130:SF115">
    <property type="entry name" value="OS01G0680900 PROTEIN"/>
    <property type="match status" value="1"/>
</dbReference>
<evidence type="ECO:0000256" key="9">
    <source>
        <dbReference type="SAM" id="Phobius"/>
    </source>
</evidence>
<evidence type="ECO:0000259" key="11">
    <source>
        <dbReference type="PROSITE" id="PS50836"/>
    </source>
</evidence>
<keyword evidence="14" id="KW-1185">Reference proteome</keyword>
<evidence type="ECO:0000256" key="1">
    <source>
        <dbReference type="ARBA" id="ARBA00004370"/>
    </source>
</evidence>
<evidence type="ECO:0000256" key="7">
    <source>
        <dbReference type="ARBA" id="ARBA00023136"/>
    </source>
</evidence>
<accession>A0A7J0EV04</accession>
<feature type="domain" description="Cytochrome b561" evidence="12">
    <location>
        <begin position="196"/>
        <end position="373"/>
    </location>
</feature>
<evidence type="ECO:0000256" key="2">
    <source>
        <dbReference type="ARBA" id="ARBA00022448"/>
    </source>
</evidence>
<feature type="transmembrane region" description="Helical" evidence="9">
    <location>
        <begin position="237"/>
        <end position="258"/>
    </location>
</feature>
<gene>
    <name evidence="13" type="ORF">Acr_07g0004090</name>
</gene>
<evidence type="ECO:0000256" key="8">
    <source>
        <dbReference type="SAM" id="MobiDB-lite"/>
    </source>
</evidence>
<keyword evidence="7 9" id="KW-0472">Membrane</keyword>
<comment type="subcellular location">
    <subcellularLocation>
        <location evidence="1">Membrane</location>
    </subcellularLocation>
</comment>
<evidence type="ECO:0000256" key="4">
    <source>
        <dbReference type="ARBA" id="ARBA00022729"/>
    </source>
</evidence>
<feature type="region of interest" description="Disordered" evidence="8">
    <location>
        <begin position="211"/>
        <end position="231"/>
    </location>
</feature>
<feature type="domain" description="DOMON" evidence="11">
    <location>
        <begin position="65"/>
        <end position="179"/>
    </location>
</feature>
<protein>
    <recommendedName>
        <fullName evidence="15">Cytochrome b561 and DOMON domain-containing protein</fullName>
    </recommendedName>
</protein>
<dbReference type="PANTHER" id="PTHR23130">
    <property type="entry name" value="CYTOCHROME B561 AND DOMON DOMAIN-CONTAINING PROTEIN"/>
    <property type="match status" value="1"/>
</dbReference>
<dbReference type="InterPro" id="IPR045266">
    <property type="entry name" value="DOH_DOMON"/>
</dbReference>
<organism evidence="13 14">
    <name type="scientific">Actinidia rufa</name>
    <dbReference type="NCBI Taxonomy" id="165716"/>
    <lineage>
        <taxon>Eukaryota</taxon>
        <taxon>Viridiplantae</taxon>
        <taxon>Streptophyta</taxon>
        <taxon>Embryophyta</taxon>
        <taxon>Tracheophyta</taxon>
        <taxon>Spermatophyta</taxon>
        <taxon>Magnoliopsida</taxon>
        <taxon>eudicotyledons</taxon>
        <taxon>Gunneridae</taxon>
        <taxon>Pentapetalae</taxon>
        <taxon>asterids</taxon>
        <taxon>Ericales</taxon>
        <taxon>Actinidiaceae</taxon>
        <taxon>Actinidia</taxon>
    </lineage>
</organism>
<sequence length="373" mass="40746">MEASRIRVSVLGLAWILVPILIALSGLAVSAADDETAARCNLDLSTFIPLPYSDTSNMICKPVWNTYVLQYSQTKDHVVTIVLSAVYTTGWVGMAFSKDERMMLNSSAMVGWIGKEGQADAKQYYLKGFEQADVVPGKGKLPLTSVPPFVALRGSTIYLAFQMKFGAALHRQPILLAFGSRYPTKHHHLYAHDDKTTIIFDFSAGSASAASDVSDSGGSGSSSGSSKSIGHTKRTHGILGIIGWSLFLPYGAIAARYFKHHDPLWFYLHVGIQFVGFLLGLAGVLVGVSLYNTIHAHFPTHTKALESSFLCSVFFRSWRSSQDLIRTAKFASTGTGTTTGPEESPFSLGTLILYWEFKLAMRGMDGRQVTDFF</sequence>